<organism evidence="2 3">
    <name type="scientific">[Clostridium] methylpentosum DSM 5476</name>
    <dbReference type="NCBI Taxonomy" id="537013"/>
    <lineage>
        <taxon>Bacteria</taxon>
        <taxon>Bacillati</taxon>
        <taxon>Bacillota</taxon>
        <taxon>Clostridia</taxon>
        <taxon>Eubacteriales</taxon>
        <taxon>Oscillospiraceae</taxon>
        <taxon>Oscillospiraceae incertae sedis</taxon>
    </lineage>
</organism>
<protein>
    <recommendedName>
        <fullName evidence="4">Secreted protein</fullName>
    </recommendedName>
</protein>
<comment type="caution">
    <text evidence="2">The sequence shown here is derived from an EMBL/GenBank/DDBJ whole genome shotgun (WGS) entry which is preliminary data.</text>
</comment>
<evidence type="ECO:0000313" key="3">
    <source>
        <dbReference type="Proteomes" id="UP000003340"/>
    </source>
</evidence>
<evidence type="ECO:0000256" key="1">
    <source>
        <dbReference type="SAM" id="SignalP"/>
    </source>
</evidence>
<evidence type="ECO:0008006" key="4">
    <source>
        <dbReference type="Google" id="ProtNLM"/>
    </source>
</evidence>
<feature type="chain" id="PRO_5002896149" description="Secreted protein" evidence="1">
    <location>
        <begin position="21"/>
        <end position="77"/>
    </location>
</feature>
<gene>
    <name evidence="2" type="ORF">CLOSTMETH_02999</name>
</gene>
<evidence type="ECO:0000313" key="2">
    <source>
        <dbReference type="EMBL" id="EEG29409.1"/>
    </source>
</evidence>
<reference evidence="2 3" key="2">
    <citation type="submission" date="2009-02" db="EMBL/GenBank/DDBJ databases">
        <title>Draft genome sequence of Clostridium methylpentosum (DSM 5476).</title>
        <authorList>
            <person name="Sudarsanam P."/>
            <person name="Ley R."/>
            <person name="Guruge J."/>
            <person name="Turnbaugh P.J."/>
            <person name="Mahowald M."/>
            <person name="Liep D."/>
            <person name="Gordon J."/>
        </authorList>
    </citation>
    <scope>NUCLEOTIDE SEQUENCE [LARGE SCALE GENOMIC DNA]</scope>
    <source>
        <strain evidence="2 3">DSM 5476</strain>
    </source>
</reference>
<proteinExistence type="predicted"/>
<sequence>MLNCLCHSLYFLLLLCNAVAKPSIILAKGGFLLSEDFYSHRHSRWFYFAKANNKTTEQLPRLRGSCSVISILFFLRC</sequence>
<dbReference type="Proteomes" id="UP000003340">
    <property type="component" value="Unassembled WGS sequence"/>
</dbReference>
<feature type="signal peptide" evidence="1">
    <location>
        <begin position="1"/>
        <end position="20"/>
    </location>
</feature>
<reference evidence="2 3" key="1">
    <citation type="submission" date="2009-01" db="EMBL/GenBank/DDBJ databases">
        <authorList>
            <person name="Fulton L."/>
            <person name="Clifton S."/>
            <person name="Fulton B."/>
            <person name="Xu J."/>
            <person name="Minx P."/>
            <person name="Pepin K.H."/>
            <person name="Johnson M."/>
            <person name="Bhonagiri V."/>
            <person name="Nash W.E."/>
            <person name="Mardis E.R."/>
            <person name="Wilson R.K."/>
        </authorList>
    </citation>
    <scope>NUCLEOTIDE SEQUENCE [LARGE SCALE GENOMIC DNA]</scope>
    <source>
        <strain evidence="2 3">DSM 5476</strain>
    </source>
</reference>
<name>C0EGK6_9FIRM</name>
<dbReference type="HOGENOM" id="CLU_2631933_0_0_9"/>
<dbReference type="EMBL" id="ACEC01000103">
    <property type="protein sequence ID" value="EEG29409.1"/>
    <property type="molecule type" value="Genomic_DNA"/>
</dbReference>
<accession>C0EGK6</accession>
<dbReference type="AlphaFoldDB" id="C0EGK6"/>
<keyword evidence="1" id="KW-0732">Signal</keyword>
<keyword evidence="3" id="KW-1185">Reference proteome</keyword>